<dbReference type="InterPro" id="IPR035940">
    <property type="entry name" value="CAP_sf"/>
</dbReference>
<protein>
    <recommendedName>
        <fullName evidence="2">SCP domain-containing protein</fullName>
    </recommendedName>
</protein>
<keyword evidence="1" id="KW-0732">Signal</keyword>
<dbReference type="AlphaFoldDB" id="A0A0E0HW97"/>
<dbReference type="PANTHER" id="PTHR10334">
    <property type="entry name" value="CYSTEINE-RICH SECRETORY PROTEIN-RELATED"/>
    <property type="match status" value="1"/>
</dbReference>
<dbReference type="Gene3D" id="3.40.33.10">
    <property type="entry name" value="CAP"/>
    <property type="match status" value="2"/>
</dbReference>
<dbReference type="STRING" id="4536.A0A0E0HW97"/>
<organism evidence="3">
    <name type="scientific">Oryza nivara</name>
    <name type="common">Indian wild rice</name>
    <name type="synonym">Oryza sativa f. spontanea</name>
    <dbReference type="NCBI Taxonomy" id="4536"/>
    <lineage>
        <taxon>Eukaryota</taxon>
        <taxon>Viridiplantae</taxon>
        <taxon>Streptophyta</taxon>
        <taxon>Embryophyta</taxon>
        <taxon>Tracheophyta</taxon>
        <taxon>Spermatophyta</taxon>
        <taxon>Magnoliopsida</taxon>
        <taxon>Liliopsida</taxon>
        <taxon>Poales</taxon>
        <taxon>Poaceae</taxon>
        <taxon>BOP clade</taxon>
        <taxon>Oryzoideae</taxon>
        <taxon>Oryzeae</taxon>
        <taxon>Oryzinae</taxon>
        <taxon>Oryza</taxon>
    </lineage>
</organism>
<keyword evidence="4" id="KW-1185">Reference proteome</keyword>
<reference evidence="3" key="2">
    <citation type="submission" date="2018-04" db="EMBL/GenBank/DDBJ databases">
        <title>OnivRS2 (Oryza nivara Reference Sequence Version 2).</title>
        <authorList>
            <person name="Zhang J."/>
            <person name="Kudrna D."/>
            <person name="Lee S."/>
            <person name="Talag J."/>
            <person name="Rajasekar S."/>
            <person name="Welchert J."/>
            <person name="Hsing Y.-I."/>
            <person name="Wing R.A."/>
        </authorList>
    </citation>
    <scope>NUCLEOTIDE SEQUENCE [LARGE SCALE GENOMIC DNA]</scope>
    <source>
        <strain evidence="3">SL10</strain>
    </source>
</reference>
<dbReference type="InterPro" id="IPR014044">
    <property type="entry name" value="CAP_dom"/>
</dbReference>
<dbReference type="PROSITE" id="PS01010">
    <property type="entry name" value="CRISP_2"/>
    <property type="match status" value="1"/>
</dbReference>
<feature type="signal peptide" evidence="1">
    <location>
        <begin position="1"/>
        <end position="22"/>
    </location>
</feature>
<dbReference type="InterPro" id="IPR001283">
    <property type="entry name" value="CRISP-related"/>
</dbReference>
<feature type="chain" id="PRO_5002362258" description="SCP domain-containing protein" evidence="1">
    <location>
        <begin position="23"/>
        <end position="316"/>
    </location>
</feature>
<dbReference type="OMA" id="YGENISR"/>
<dbReference type="HOGENOM" id="CLU_035730_8_3_1"/>
<evidence type="ECO:0000259" key="2">
    <source>
        <dbReference type="SMART" id="SM00198"/>
    </source>
</evidence>
<dbReference type="GO" id="GO:0005576">
    <property type="term" value="C:extracellular region"/>
    <property type="evidence" value="ECO:0007669"/>
    <property type="project" value="InterPro"/>
</dbReference>
<reference evidence="3" key="1">
    <citation type="submission" date="2015-04" db="UniProtKB">
        <authorList>
            <consortium name="EnsemblPlants"/>
        </authorList>
    </citation>
    <scope>IDENTIFICATION</scope>
    <source>
        <strain evidence="3">SL10</strain>
    </source>
</reference>
<dbReference type="Pfam" id="PF00188">
    <property type="entry name" value="CAP"/>
    <property type="match status" value="2"/>
</dbReference>
<name>A0A0E0HW97_ORYNI</name>
<dbReference type="SUPFAM" id="SSF55797">
    <property type="entry name" value="PR-1-like"/>
    <property type="match status" value="2"/>
</dbReference>
<feature type="domain" description="SCP" evidence="2">
    <location>
        <begin position="171"/>
        <end position="312"/>
    </location>
</feature>
<evidence type="ECO:0000313" key="4">
    <source>
        <dbReference type="Proteomes" id="UP000006591"/>
    </source>
</evidence>
<dbReference type="PROSITE" id="PS01009">
    <property type="entry name" value="CRISP_1"/>
    <property type="match status" value="2"/>
</dbReference>
<dbReference type="Gramene" id="ONIVA07G00710.1">
    <property type="protein sequence ID" value="ONIVA07G00710.1"/>
    <property type="gene ID" value="ONIVA07G00710"/>
</dbReference>
<dbReference type="eggNOG" id="KOG3017">
    <property type="taxonomic scope" value="Eukaryota"/>
</dbReference>
<dbReference type="PRINTS" id="PR00837">
    <property type="entry name" value="V5TPXLIKE"/>
</dbReference>
<dbReference type="SMART" id="SM00198">
    <property type="entry name" value="SCP"/>
    <property type="match status" value="2"/>
</dbReference>
<dbReference type="Proteomes" id="UP000006591">
    <property type="component" value="Chromosome 7"/>
</dbReference>
<proteinExistence type="predicted"/>
<dbReference type="CDD" id="cd05381">
    <property type="entry name" value="CAP_PR-1"/>
    <property type="match status" value="2"/>
</dbReference>
<dbReference type="FunFam" id="3.40.33.10:FF:000004">
    <property type="entry name" value="CAP, cysteine-rich secretory protein, antigen 5"/>
    <property type="match status" value="2"/>
</dbReference>
<feature type="domain" description="SCP" evidence="2">
    <location>
        <begin position="24"/>
        <end position="164"/>
    </location>
</feature>
<dbReference type="InterPro" id="IPR018244">
    <property type="entry name" value="Allrgn_V5/Tpx1_CS"/>
</dbReference>
<evidence type="ECO:0000313" key="3">
    <source>
        <dbReference type="EnsemblPlants" id="ONIVA07G00710.1"/>
    </source>
</evidence>
<dbReference type="EnsemblPlants" id="ONIVA07G00710.1">
    <property type="protein sequence ID" value="ONIVA07G00710.1"/>
    <property type="gene ID" value="ONIVA07G00710"/>
</dbReference>
<sequence length="316" mass="33235">MATSSLLLVAAVLAAAAMAAAAQNTAQDYVDAHNAARSDVGVGPVSWDDTVAAYAESYAAQRQGDCALEHSDSGGKYGENLFWGSAGGDWTAASAVSSWVAEKQWYDHGSNSCSAPANASCGHYTQVVWSNSTAIGCARVQPRRLHHLQLLAAGQHRRPISLLMAASLAVATPEDYLNPHNVARINVGVPAVVWNDTVSAFAEDYAADLYAGGCHLQPSSTQDYGENLYFNSDQSSTTAEADAVASWVSEGLCYHHDTNSCSAPAGESCGHYTQVVWYNSTDIGCATVVCETGENTGVVVACNYWPPGNIPGQSPY</sequence>
<accession>A0A0E0HW97</accession>
<evidence type="ECO:0000256" key="1">
    <source>
        <dbReference type="SAM" id="SignalP"/>
    </source>
</evidence>